<gene>
    <name evidence="2" type="ORF">F7D25_03180</name>
</gene>
<dbReference type="PROSITE" id="PS51257">
    <property type="entry name" value="PROKAR_LIPOPROTEIN"/>
    <property type="match status" value="1"/>
</dbReference>
<feature type="chain" id="PRO_5026193472" description="DUF4843 domain-containing protein" evidence="1">
    <location>
        <begin position="28"/>
        <end position="321"/>
    </location>
</feature>
<comment type="caution">
    <text evidence="2">The sequence shown here is derived from an EMBL/GenBank/DDBJ whole genome shotgun (WGS) entry which is preliminary data.</text>
</comment>
<feature type="non-terminal residue" evidence="2">
    <location>
        <position position="321"/>
    </location>
</feature>
<evidence type="ECO:0008006" key="4">
    <source>
        <dbReference type="Google" id="ProtNLM"/>
    </source>
</evidence>
<dbReference type="RefSeq" id="WP_153102924.1">
    <property type="nucleotide sequence ID" value="NZ_VZAH01000033.1"/>
</dbReference>
<protein>
    <recommendedName>
        <fullName evidence="4">DUF4843 domain-containing protein</fullName>
    </recommendedName>
</protein>
<name>A0A6G1VLL1_9BACT</name>
<proteinExistence type="predicted"/>
<keyword evidence="1" id="KW-0732">Signal</keyword>
<evidence type="ECO:0000256" key="1">
    <source>
        <dbReference type="SAM" id="SignalP"/>
    </source>
</evidence>
<accession>A0A6G1VLL1</accession>
<organism evidence="2 3">
    <name type="scientific">Segatella copri</name>
    <dbReference type="NCBI Taxonomy" id="165179"/>
    <lineage>
        <taxon>Bacteria</taxon>
        <taxon>Pseudomonadati</taxon>
        <taxon>Bacteroidota</taxon>
        <taxon>Bacteroidia</taxon>
        <taxon>Bacteroidales</taxon>
        <taxon>Prevotellaceae</taxon>
        <taxon>Segatella</taxon>
    </lineage>
</organism>
<evidence type="ECO:0000313" key="2">
    <source>
        <dbReference type="EMBL" id="MQP13434.1"/>
    </source>
</evidence>
<evidence type="ECO:0000313" key="3">
    <source>
        <dbReference type="Proteomes" id="UP000477980"/>
    </source>
</evidence>
<feature type="signal peptide" evidence="1">
    <location>
        <begin position="1"/>
        <end position="27"/>
    </location>
</feature>
<dbReference type="AlphaFoldDB" id="A0A6G1VLL1"/>
<dbReference type="EMBL" id="VZAH01000033">
    <property type="protein sequence ID" value="MQP13434.1"/>
    <property type="molecule type" value="Genomic_DNA"/>
</dbReference>
<reference evidence="2 3" key="1">
    <citation type="submission" date="2019-09" db="EMBL/GenBank/DDBJ databases">
        <title>Distinct polysaccharide growth profiles of human intestinal Prevotella copri isolates.</title>
        <authorList>
            <person name="Fehlner-Peach H."/>
            <person name="Magnabosco C."/>
            <person name="Raghavan V."/>
            <person name="Scher J.U."/>
            <person name="Tett A."/>
            <person name="Cox L.M."/>
            <person name="Gottsegen C."/>
            <person name="Watters A."/>
            <person name="Wiltshire- Gordon J.D."/>
            <person name="Segata N."/>
            <person name="Bonneau R."/>
            <person name="Littman D.R."/>
        </authorList>
    </citation>
    <scope>NUCLEOTIDE SEQUENCE [LARGE SCALE GENOMIC DNA]</scope>
    <source>
        <strain evidence="3">iAA917</strain>
    </source>
</reference>
<dbReference type="Proteomes" id="UP000477980">
    <property type="component" value="Unassembled WGS sequence"/>
</dbReference>
<sequence length="321" mass="36702">MMKQKKHRKIPALAAGTTLVAAMTLMASCSTDYEDKIVYNDIQQPFQQNFRKDTVAFDKLPAEFAKHILNLSDPSTEIVGKADYTFQTNNLISVKKSAVGDSLVITSWSAKPVSNVTLEMYIPEADEYIPVAFFETVPAFSRFSFKPSFIGRRNVWKKKSGNFVSFLCPYLDMNQMKARLTSDDEHFKMLQKIDAQWNCSFSNFGWTPTVGESYNFREMRPIYAREWVVILTNYAYMMTTPEYKYVMANFKKVMGGDLYDNEKVPFTAEKYQSEVERFKAKKNFVLGQTSPAYGGLGGGATWGITDWNFYGHYASFSGWES</sequence>